<comment type="similarity">
    <text evidence="2">Belongs to the VirD4/TraG family.</text>
</comment>
<evidence type="ECO:0000256" key="5">
    <source>
        <dbReference type="ARBA" id="ARBA00022989"/>
    </source>
</evidence>
<evidence type="ECO:0000256" key="2">
    <source>
        <dbReference type="ARBA" id="ARBA00008806"/>
    </source>
</evidence>
<gene>
    <name evidence="8" type="ORF">DXB99_01900</name>
</gene>
<dbReference type="PANTHER" id="PTHR37937:SF1">
    <property type="entry name" value="CONJUGATIVE TRANSFER: DNA TRANSPORT"/>
    <property type="match status" value="1"/>
</dbReference>
<feature type="transmembrane region" description="Helical" evidence="7">
    <location>
        <begin position="28"/>
        <end position="49"/>
    </location>
</feature>
<dbReference type="SUPFAM" id="SSF52540">
    <property type="entry name" value="P-loop containing nucleoside triphosphate hydrolases"/>
    <property type="match status" value="2"/>
</dbReference>
<evidence type="ECO:0000256" key="6">
    <source>
        <dbReference type="ARBA" id="ARBA00023136"/>
    </source>
</evidence>
<dbReference type="Gene3D" id="3.40.50.300">
    <property type="entry name" value="P-loop containing nucleotide triphosphate hydrolases"/>
    <property type="match status" value="1"/>
</dbReference>
<dbReference type="InterPro" id="IPR051539">
    <property type="entry name" value="T4SS-coupling_protein"/>
</dbReference>
<sequence length="878" mass="99217">MGKKPADKSYVKREKTIKEKQKEFGKQTLLHAAIAMTITTFIGLTAGAAEEVKHYTFWQSIFQLPTILSDNPLYAFPITSTGVLRAGALDLLIGVILVYLWSIDRMKQHHDVNTLKGSSEWADLDYLNAKYAEMVEKVSAFAKILNKIPKIGKKLAKLLQTKKVADGYTNGIYSQNFRMSLNPKFNQKSVNTLIIGTTGTGKSRYYLKPNLLQMNASYVVTDPSGGILKEVGETLRRFGYNIRIFDLSTMKDCNTYNPMKYCYQESDIRKLVNAFIKNTNPDGDSGGGGGGKDPFWDDAMNAFLCACVSLLVNYGDDPEVMGGNTYTPCFANLCELTRMANRQSKNATKEQTKNNTASGSELNLIFENLRSIEAKRQGVDVEEMEKPYALREWENFKIAPEKTSTTILMTTAVRLDPFNIEQIRNLTSSDNINLDTFSEQRDILFVIIPTNDRTYNFLVSFMYTQLFDILYRKGESSDGTMTVKLQNGELVKYFTRAQAEAGEAKDFQKTLSNTTLKHVVVNGKMGEHEVMNYAIVSEHGETYQSFKTKKDAITTLNELMEKDAKMKSASIVKIKNKKKGWKFWEKIEAASHGIDDSYYEILDRDGNVLSRRPTKSLAQQYQEDLKHTKLVQGNGQALPNHVRFLMDEFPNIGEVPEFKEKLATIRKYEISVCVICQSITQLKGMYPDDYEVIDANCPETIFLGGDENSNNEYLSKKLGSATVLGANQSFDGKKGNSSYNVEERALMKPEELGKIPYKDCIIMLYGDQPVYDEKYHYTEHKNYIYTNDYAKEKGYATKAYVFDRKSMGMDAIASIPLICHVEQPKVIPVIKQLNVKSLKNLIAQSDDLDETVPNDEDDDSFNMSDSNFMNDIVSTTVA</sequence>
<keyword evidence="5 7" id="KW-1133">Transmembrane helix</keyword>
<evidence type="ECO:0000256" key="7">
    <source>
        <dbReference type="SAM" id="Phobius"/>
    </source>
</evidence>
<comment type="subcellular location">
    <subcellularLocation>
        <location evidence="1">Cell membrane</location>
        <topology evidence="1">Multi-pass membrane protein</topology>
    </subcellularLocation>
</comment>
<dbReference type="RefSeq" id="WP_117718069.1">
    <property type="nucleotide sequence ID" value="NZ_QSTP01000001.1"/>
</dbReference>
<comment type="caution">
    <text evidence="8">The sequence shown here is derived from an EMBL/GenBank/DDBJ whole genome shotgun (WGS) entry which is preliminary data.</text>
</comment>
<name>A0A3E4YLF3_9FIRM</name>
<dbReference type="CDD" id="cd01127">
    <property type="entry name" value="TrwB_TraG_TraD_VirD4"/>
    <property type="match status" value="2"/>
</dbReference>
<dbReference type="GO" id="GO:0005886">
    <property type="term" value="C:plasma membrane"/>
    <property type="evidence" value="ECO:0007669"/>
    <property type="project" value="UniProtKB-SubCell"/>
</dbReference>
<keyword evidence="3" id="KW-1003">Cell membrane</keyword>
<dbReference type="Pfam" id="PF02534">
    <property type="entry name" value="T4SS-DNA_transf"/>
    <property type="match status" value="2"/>
</dbReference>
<dbReference type="InterPro" id="IPR027417">
    <property type="entry name" value="P-loop_NTPase"/>
</dbReference>
<evidence type="ECO:0000313" key="8">
    <source>
        <dbReference type="EMBL" id="RGM75311.1"/>
    </source>
</evidence>
<dbReference type="AlphaFoldDB" id="A0A3E4YLF3"/>
<evidence type="ECO:0000256" key="1">
    <source>
        <dbReference type="ARBA" id="ARBA00004651"/>
    </source>
</evidence>
<evidence type="ECO:0000256" key="3">
    <source>
        <dbReference type="ARBA" id="ARBA00022475"/>
    </source>
</evidence>
<evidence type="ECO:0008006" key="10">
    <source>
        <dbReference type="Google" id="ProtNLM"/>
    </source>
</evidence>
<dbReference type="Proteomes" id="UP000260758">
    <property type="component" value="Unassembled WGS sequence"/>
</dbReference>
<proteinExistence type="inferred from homology"/>
<keyword evidence="4 7" id="KW-0812">Transmembrane</keyword>
<keyword evidence="6 7" id="KW-0472">Membrane</keyword>
<dbReference type="EMBL" id="QSTP01000001">
    <property type="protein sequence ID" value="RGM75311.1"/>
    <property type="molecule type" value="Genomic_DNA"/>
</dbReference>
<evidence type="ECO:0000313" key="9">
    <source>
        <dbReference type="Proteomes" id="UP000260758"/>
    </source>
</evidence>
<accession>A0A3E4YLF3</accession>
<protein>
    <recommendedName>
        <fullName evidence="10">Type IV secretory system conjugative DNA transfer family protein</fullName>
    </recommendedName>
</protein>
<feature type="transmembrane region" description="Helical" evidence="7">
    <location>
        <begin position="82"/>
        <end position="101"/>
    </location>
</feature>
<evidence type="ECO:0000256" key="4">
    <source>
        <dbReference type="ARBA" id="ARBA00022692"/>
    </source>
</evidence>
<organism evidence="8 9">
    <name type="scientific">Agathobacter rectalis</name>
    <dbReference type="NCBI Taxonomy" id="39491"/>
    <lineage>
        <taxon>Bacteria</taxon>
        <taxon>Bacillati</taxon>
        <taxon>Bacillota</taxon>
        <taxon>Clostridia</taxon>
        <taxon>Lachnospirales</taxon>
        <taxon>Lachnospiraceae</taxon>
        <taxon>Agathobacter</taxon>
    </lineage>
</organism>
<dbReference type="InterPro" id="IPR003688">
    <property type="entry name" value="TraG/VirD4"/>
</dbReference>
<reference evidence="8 9" key="1">
    <citation type="submission" date="2018-08" db="EMBL/GenBank/DDBJ databases">
        <title>A genome reference for cultivated species of the human gut microbiota.</title>
        <authorList>
            <person name="Zou Y."/>
            <person name="Xue W."/>
            <person name="Luo G."/>
        </authorList>
    </citation>
    <scope>NUCLEOTIDE SEQUENCE [LARGE SCALE GENOMIC DNA]</scope>
    <source>
        <strain evidence="8 9">OM07-13</strain>
    </source>
</reference>
<dbReference type="PANTHER" id="PTHR37937">
    <property type="entry name" value="CONJUGATIVE TRANSFER: DNA TRANSPORT"/>
    <property type="match status" value="1"/>
</dbReference>